<feature type="region of interest" description="Disordered" evidence="1">
    <location>
        <begin position="686"/>
        <end position="708"/>
    </location>
</feature>
<dbReference type="EMBL" id="JAUSWJ010000001">
    <property type="protein sequence ID" value="MDQ0516377.1"/>
    <property type="molecule type" value="Genomic_DNA"/>
</dbReference>
<comment type="caution">
    <text evidence="2">The sequence shown here is derived from an EMBL/GenBank/DDBJ whole genome shotgun (WGS) entry which is preliminary data.</text>
</comment>
<feature type="region of interest" description="Disordered" evidence="1">
    <location>
        <begin position="56"/>
        <end position="93"/>
    </location>
</feature>
<feature type="compositionally biased region" description="Pro residues" evidence="1">
    <location>
        <begin position="126"/>
        <end position="135"/>
    </location>
</feature>
<dbReference type="InterPro" id="IPR050767">
    <property type="entry name" value="Sel1_AlgK"/>
</dbReference>
<proteinExistence type="predicted"/>
<evidence type="ECO:0000313" key="3">
    <source>
        <dbReference type="Proteomes" id="UP001223743"/>
    </source>
</evidence>
<feature type="region of interest" description="Disordered" evidence="1">
    <location>
        <begin position="1"/>
        <end position="34"/>
    </location>
</feature>
<accession>A0ABU0M615</accession>
<dbReference type="PANTHER" id="PTHR11102">
    <property type="entry name" value="SEL-1-LIKE PROTEIN"/>
    <property type="match status" value="1"/>
</dbReference>
<feature type="region of interest" description="Disordered" evidence="1">
    <location>
        <begin position="113"/>
        <end position="139"/>
    </location>
</feature>
<dbReference type="InterPro" id="IPR011990">
    <property type="entry name" value="TPR-like_helical_dom_sf"/>
</dbReference>
<evidence type="ECO:0000256" key="1">
    <source>
        <dbReference type="SAM" id="MobiDB-lite"/>
    </source>
</evidence>
<dbReference type="RefSeq" id="WP_266279681.1">
    <property type="nucleotide sequence ID" value="NZ_JAPKNF010000001.1"/>
</dbReference>
<organism evidence="2 3">
    <name type="scientific">Kaistia geumhonensis</name>
    <dbReference type="NCBI Taxonomy" id="410839"/>
    <lineage>
        <taxon>Bacteria</taxon>
        <taxon>Pseudomonadati</taxon>
        <taxon>Pseudomonadota</taxon>
        <taxon>Alphaproteobacteria</taxon>
        <taxon>Hyphomicrobiales</taxon>
        <taxon>Kaistiaceae</taxon>
        <taxon>Kaistia</taxon>
    </lineage>
</organism>
<dbReference type="Pfam" id="PF08238">
    <property type="entry name" value="Sel1"/>
    <property type="match status" value="4"/>
</dbReference>
<evidence type="ECO:0000313" key="2">
    <source>
        <dbReference type="EMBL" id="MDQ0516377.1"/>
    </source>
</evidence>
<feature type="compositionally biased region" description="Low complexity" evidence="1">
    <location>
        <begin position="60"/>
        <end position="88"/>
    </location>
</feature>
<feature type="compositionally biased region" description="Low complexity" evidence="1">
    <location>
        <begin position="114"/>
        <end position="125"/>
    </location>
</feature>
<dbReference type="PANTHER" id="PTHR11102:SF160">
    <property type="entry name" value="ERAD-ASSOCIATED E3 UBIQUITIN-PROTEIN LIGASE COMPONENT HRD3"/>
    <property type="match status" value="1"/>
</dbReference>
<dbReference type="SUPFAM" id="SSF81901">
    <property type="entry name" value="HCP-like"/>
    <property type="match status" value="1"/>
</dbReference>
<keyword evidence="3" id="KW-1185">Reference proteome</keyword>
<gene>
    <name evidence="2" type="ORF">QO015_001990</name>
</gene>
<name>A0ABU0M615_9HYPH</name>
<feature type="region of interest" description="Disordered" evidence="1">
    <location>
        <begin position="771"/>
        <end position="806"/>
    </location>
</feature>
<reference evidence="2 3" key="1">
    <citation type="submission" date="2023-07" db="EMBL/GenBank/DDBJ databases">
        <title>Genomic Encyclopedia of Type Strains, Phase IV (KMG-IV): sequencing the most valuable type-strain genomes for metagenomic binning, comparative biology and taxonomic classification.</title>
        <authorList>
            <person name="Goeker M."/>
        </authorList>
    </citation>
    <scope>NUCLEOTIDE SEQUENCE [LARGE SCALE GENOMIC DNA]</scope>
    <source>
        <strain evidence="2 3">B1-1</strain>
    </source>
</reference>
<dbReference type="Proteomes" id="UP001223743">
    <property type="component" value="Unassembled WGS sequence"/>
</dbReference>
<dbReference type="Gene3D" id="1.25.40.10">
    <property type="entry name" value="Tetratricopeptide repeat domain"/>
    <property type="match status" value="1"/>
</dbReference>
<dbReference type="SMART" id="SM00671">
    <property type="entry name" value="SEL1"/>
    <property type="match status" value="4"/>
</dbReference>
<protein>
    <submittedName>
        <fullName evidence="2">Localization factor PodJL</fullName>
    </submittedName>
</protein>
<feature type="region of interest" description="Disordered" evidence="1">
    <location>
        <begin position="621"/>
        <end position="640"/>
    </location>
</feature>
<feature type="compositionally biased region" description="Low complexity" evidence="1">
    <location>
        <begin position="774"/>
        <end position="806"/>
    </location>
</feature>
<sequence>MITGTKTDFGAARPSAGQAAYPPADPAVTRRPPGADRIAALSALVESITEQIDAIEGARRGAAQRSPQAQPAAPQAAFASQPAYAARPEPQRPLENDRLGEIEARLAAIAGQMAAREATPRTAVPAPAPAEPAPAPRMEQPARLQSAIAEIAARQQAIDNEAGRLAAVDSIAIEDAITALRSDIATLGRRIGSEARRSEDMDKALRADIAARLDQGPRDDGGRFDELRHHLDEIRQAIAASARETTLASIEAGYSHVIERLDDIVRRVPERARVETLADEVGRLGSLIDRAQPFRSMEGELEDIRNAIASLAATRIDTGIERQIAELRQVVEHFVATPRERVDLGPLQSELAAIRREVDGFAKGTDPVLMLRLEQQVAAVHAMLEQIATRGSTAGEAAISRLEERIDALSGRFDAIVDLPALQGGASASFPDLEGLRGDISDIRRHVVEREPARFDSIDRQMQALMERLDAATQRDDNQTLAQLEAQVASLADRFAEASPGTDALTKVEENIGKLQELIGDSRRETIEAARDAARSTLSEFAGQIPAYPDEALIRALREDLRTLQTAALTSDRHNHETLEAVHDTLAKVVDRIAQLEAGDRDWSQPLAAGPLELPQRRQSDIPEDHRPLAPGSGKPDLSLRSEFFPAEERDGEAQQRTGDRKADFIAAARRAAQAAQAETARAVKAERKAAAAAPSTDEGEGEDAEERPGALARLGNVFRRRRRPLLLAIAAVVLAIGAAKYGPAIGQRVMTLSGAGSEYDISATASVPARKTPSMASSQPAAPAMPAPAKAASAPQAEAAPVRQATPSALPPVAAEAATPAMVAPSADAALAFEPASALASPMTAMPAAAVMTAPATPSEPALDVALVKRDAAKGDLVAAFALGKQYAEGIGVRPDLQLAAEWYQRAAKGGLAIAQYRIGSLYERGEGVKRDPAAAESWYRKASAAGNARATHNLAVMVSEGANGDADYVAAAHLFIEAADMGVADSQYNLGVLYARGLGMKVDLIQSYKWFALAAQQGDADAGNRRDEVAKVLSPAELASARAAVQAFAPKPLDPAVNQEPAPKAEWMVTASRSPLAGASLDAKG</sequence>
<dbReference type="InterPro" id="IPR006597">
    <property type="entry name" value="Sel1-like"/>
</dbReference>